<name>A0ACA9Y9K0_9ASCO</name>
<sequence>MGDIPIYKDLSFYPNSDKAKTRFDHIFGKFKQSFGDYEFIARAPGRVNLIGDHIDCSYFSSLPMAIETDVVAVANLTSDLSVNLINLDSKYEPTSFQLPENNEILTIDKSIFSWANYVKCGFLVAQKYLKENHPELSDFKGVNVVFDGTVPTGGGLSSSAAISVCSALLFLRSQGLKEITKKDLTAITVVSEHYLGVNTGGMDQCASIYGEFGKALLVHYKPNLYGELFSFPKIQPHDMVLLISNTLVEANKFETAPINYNLRVVEFAVASEILAKRCDLTLVQDSNLNTGTLKGFVDNYCEQKLGWDHWDGHNIEQGIKLLNKGLELVETLFTDEEKDGLTTEQAAKALDLSVDQFTERFLQKFHVRYEKLKLYKRSKHVFYDSLNVFKVLKLLSAPSDDFLTDLGSIMNDSQQTSIENIENSTNEINDVCKIALANGSYGSRVTGAGWGGSVVHVTTADKIEGLYDALKTQYYQKKFPNITQDELEAALVITQPSAGASLVEL</sequence>
<evidence type="ECO:0000313" key="2">
    <source>
        <dbReference type="Proteomes" id="UP001152531"/>
    </source>
</evidence>
<dbReference type="Proteomes" id="UP001152531">
    <property type="component" value="Unassembled WGS sequence"/>
</dbReference>
<proteinExistence type="predicted"/>
<keyword evidence="2" id="KW-1185">Reference proteome</keyword>
<protein>
    <submittedName>
        <fullName evidence="1">Protein Gal3p</fullName>
    </submittedName>
</protein>
<organism evidence="1 2">
    <name type="scientific">[Candida] jaroonii</name>
    <dbReference type="NCBI Taxonomy" id="467808"/>
    <lineage>
        <taxon>Eukaryota</taxon>
        <taxon>Fungi</taxon>
        <taxon>Dikarya</taxon>
        <taxon>Ascomycota</taxon>
        <taxon>Saccharomycotina</taxon>
        <taxon>Pichiomycetes</taxon>
        <taxon>Debaryomycetaceae</taxon>
        <taxon>Yamadazyma</taxon>
    </lineage>
</organism>
<accession>A0ACA9Y9K0</accession>
<dbReference type="EMBL" id="CALSDN010000007">
    <property type="protein sequence ID" value="CAH6721738.1"/>
    <property type="molecule type" value="Genomic_DNA"/>
</dbReference>
<evidence type="ECO:0000313" key="1">
    <source>
        <dbReference type="EMBL" id="CAH6721738.1"/>
    </source>
</evidence>
<reference evidence="1" key="1">
    <citation type="submission" date="2022-06" db="EMBL/GenBank/DDBJ databases">
        <authorList>
            <person name="Legras J.-L."/>
            <person name="Devillers H."/>
            <person name="Grondin C."/>
        </authorList>
    </citation>
    <scope>NUCLEOTIDE SEQUENCE</scope>
    <source>
        <strain evidence="1">CLIB 1444</strain>
    </source>
</reference>
<gene>
    <name evidence="1" type="ORF">CLIB1444_07S01310</name>
</gene>
<comment type="caution">
    <text evidence="1">The sequence shown here is derived from an EMBL/GenBank/DDBJ whole genome shotgun (WGS) entry which is preliminary data.</text>
</comment>